<proteinExistence type="inferred from homology"/>
<dbReference type="AlphaFoldDB" id="A0A1W6MYQ9"/>
<evidence type="ECO:0000313" key="5">
    <source>
        <dbReference type="Proteomes" id="UP000193978"/>
    </source>
</evidence>
<keyword evidence="3" id="KW-0203">Cytokinin biosynthesis</keyword>
<dbReference type="Gene3D" id="3.40.50.450">
    <property type="match status" value="1"/>
</dbReference>
<comment type="similarity">
    <text evidence="2 3">Belongs to the LOG family.</text>
</comment>
<comment type="catalytic activity">
    <reaction evidence="1">
        <text>AMP + H2O = D-ribose 5-phosphate + adenine</text>
        <dbReference type="Rhea" id="RHEA:20129"/>
        <dbReference type="ChEBI" id="CHEBI:15377"/>
        <dbReference type="ChEBI" id="CHEBI:16708"/>
        <dbReference type="ChEBI" id="CHEBI:78346"/>
        <dbReference type="ChEBI" id="CHEBI:456215"/>
        <dbReference type="EC" id="3.2.2.4"/>
    </reaction>
</comment>
<dbReference type="GO" id="GO:0008714">
    <property type="term" value="F:AMP nucleosidase activity"/>
    <property type="evidence" value="ECO:0007669"/>
    <property type="project" value="UniProtKB-EC"/>
</dbReference>
<reference evidence="4 5" key="1">
    <citation type="submission" date="2017-02" db="EMBL/GenBank/DDBJ databases">
        <authorList>
            <person name="Peterson S.W."/>
        </authorList>
    </citation>
    <scope>NUCLEOTIDE SEQUENCE [LARGE SCALE GENOMIC DNA]</scope>
    <source>
        <strain evidence="4 5">S285</strain>
    </source>
</reference>
<evidence type="ECO:0000256" key="2">
    <source>
        <dbReference type="ARBA" id="ARBA00006763"/>
    </source>
</evidence>
<accession>A0A1W6MYQ9</accession>
<keyword evidence="5" id="KW-1185">Reference proteome</keyword>
<dbReference type="STRING" id="655015.B1812_18320"/>
<dbReference type="NCBIfam" id="TIGR00730">
    <property type="entry name" value="Rossman fold protein, TIGR00730 family"/>
    <property type="match status" value="1"/>
</dbReference>
<dbReference type="OrthoDB" id="9801098at2"/>
<dbReference type="InterPro" id="IPR031100">
    <property type="entry name" value="LOG_fam"/>
</dbReference>
<evidence type="ECO:0000313" key="4">
    <source>
        <dbReference type="EMBL" id="ARN82722.1"/>
    </source>
</evidence>
<dbReference type="EC" id="3.2.2.n1" evidence="3"/>
<dbReference type="Proteomes" id="UP000193978">
    <property type="component" value="Chromosome"/>
</dbReference>
<evidence type="ECO:0000256" key="1">
    <source>
        <dbReference type="ARBA" id="ARBA00000274"/>
    </source>
</evidence>
<evidence type="ECO:0000256" key="3">
    <source>
        <dbReference type="RuleBase" id="RU363015"/>
    </source>
</evidence>
<name>A0A1W6MYQ9_9HYPH</name>
<dbReference type="RefSeq" id="WP_085772859.1">
    <property type="nucleotide sequence ID" value="NZ_AP027149.1"/>
</dbReference>
<dbReference type="PANTHER" id="PTHR31223">
    <property type="entry name" value="LOG FAMILY PROTEIN YJL055W"/>
    <property type="match status" value="1"/>
</dbReference>
<protein>
    <recommendedName>
        <fullName evidence="3">Cytokinin riboside 5'-monophosphate phosphoribohydrolase</fullName>
        <ecNumber evidence="3">3.2.2.n1</ecNumber>
    </recommendedName>
</protein>
<dbReference type="Pfam" id="PF03641">
    <property type="entry name" value="Lysine_decarbox"/>
    <property type="match status" value="1"/>
</dbReference>
<dbReference type="GO" id="GO:0009691">
    <property type="term" value="P:cytokinin biosynthetic process"/>
    <property type="evidence" value="ECO:0007669"/>
    <property type="project" value="UniProtKB-UniRule"/>
</dbReference>
<dbReference type="InterPro" id="IPR005269">
    <property type="entry name" value="LOG"/>
</dbReference>
<keyword evidence="3" id="KW-0378">Hydrolase</keyword>
<gene>
    <name evidence="4" type="ORF">B1812_18320</name>
</gene>
<organism evidence="4 5">
    <name type="scientific">Methylocystis bryophila</name>
    <dbReference type="NCBI Taxonomy" id="655015"/>
    <lineage>
        <taxon>Bacteria</taxon>
        <taxon>Pseudomonadati</taxon>
        <taxon>Pseudomonadota</taxon>
        <taxon>Alphaproteobacteria</taxon>
        <taxon>Hyphomicrobiales</taxon>
        <taxon>Methylocystaceae</taxon>
        <taxon>Methylocystis</taxon>
    </lineage>
</organism>
<sequence>MTSIRNICVYCGSSPGHDPRHEAAAKALGAAIARAGIGLVFGGGSCGLMGVVARAALDAGGEVCGIIPDFLGKREIALAGLTELCVVADMHQRKRLMFEKSDAFVALPGGIGTLEELAEQLTWIQLGRHEKPLVIADIGGFWRPLLRLFAHMREEGFIRANYEIRYLVAERVEDIVPMIIGAASHRRSAAEAEMVERF</sequence>
<dbReference type="SUPFAM" id="SSF102405">
    <property type="entry name" value="MCP/YpsA-like"/>
    <property type="match status" value="1"/>
</dbReference>
<dbReference type="PANTHER" id="PTHR31223:SF70">
    <property type="entry name" value="LOG FAMILY PROTEIN YJL055W"/>
    <property type="match status" value="1"/>
</dbReference>
<dbReference type="KEGG" id="mbry:B1812_18320"/>
<dbReference type="EMBL" id="CP019948">
    <property type="protein sequence ID" value="ARN82722.1"/>
    <property type="molecule type" value="Genomic_DNA"/>
</dbReference>
<dbReference type="GO" id="GO:0005829">
    <property type="term" value="C:cytosol"/>
    <property type="evidence" value="ECO:0007669"/>
    <property type="project" value="TreeGrafter"/>
</dbReference>